<organism evidence="1">
    <name type="scientific">marine sediment metagenome</name>
    <dbReference type="NCBI Taxonomy" id="412755"/>
    <lineage>
        <taxon>unclassified sequences</taxon>
        <taxon>metagenomes</taxon>
        <taxon>ecological metagenomes</taxon>
    </lineage>
</organism>
<dbReference type="EMBL" id="LAZR01034495">
    <property type="protein sequence ID" value="KKL45143.1"/>
    <property type="molecule type" value="Genomic_DNA"/>
</dbReference>
<protein>
    <submittedName>
        <fullName evidence="1">Uncharacterized protein</fullName>
    </submittedName>
</protein>
<dbReference type="AlphaFoldDB" id="A0A0F9C730"/>
<reference evidence="1" key="1">
    <citation type="journal article" date="2015" name="Nature">
        <title>Complex archaea that bridge the gap between prokaryotes and eukaryotes.</title>
        <authorList>
            <person name="Spang A."/>
            <person name="Saw J.H."/>
            <person name="Jorgensen S.L."/>
            <person name="Zaremba-Niedzwiedzka K."/>
            <person name="Martijn J."/>
            <person name="Lind A.E."/>
            <person name="van Eijk R."/>
            <person name="Schleper C."/>
            <person name="Guy L."/>
            <person name="Ettema T.J."/>
        </authorList>
    </citation>
    <scope>NUCLEOTIDE SEQUENCE</scope>
</reference>
<comment type="caution">
    <text evidence="1">The sequence shown here is derived from an EMBL/GenBank/DDBJ whole genome shotgun (WGS) entry which is preliminary data.</text>
</comment>
<evidence type="ECO:0000313" key="1">
    <source>
        <dbReference type="EMBL" id="KKL45143.1"/>
    </source>
</evidence>
<accession>A0A0F9C730</accession>
<sequence>MKAEEVEKDMQKFQDYMKKEAKERGVEFTEYKPVAVGYLDITEEYQKGIVSQNFIKM</sequence>
<proteinExistence type="predicted"/>
<name>A0A0F9C730_9ZZZZ</name>
<gene>
    <name evidence="1" type="ORF">LCGC14_2358600</name>
</gene>